<name>A0ABR7NM50_9FIRM</name>
<organism evidence="7 8">
    <name type="scientific">Yanshouia hominis</name>
    <dbReference type="NCBI Taxonomy" id="2763673"/>
    <lineage>
        <taxon>Bacteria</taxon>
        <taxon>Bacillati</taxon>
        <taxon>Bacillota</taxon>
        <taxon>Clostridia</taxon>
        <taxon>Eubacteriales</taxon>
        <taxon>Oscillospiraceae</taxon>
        <taxon>Yanshouia</taxon>
    </lineage>
</organism>
<dbReference type="InterPro" id="IPR045229">
    <property type="entry name" value="TPP_enz"/>
</dbReference>
<evidence type="ECO:0000259" key="6">
    <source>
        <dbReference type="Pfam" id="PF02776"/>
    </source>
</evidence>
<evidence type="ECO:0000259" key="5">
    <source>
        <dbReference type="Pfam" id="PF02775"/>
    </source>
</evidence>
<dbReference type="CDD" id="cd00568">
    <property type="entry name" value="TPP_enzymes"/>
    <property type="match status" value="1"/>
</dbReference>
<feature type="domain" description="Thiamine pyrophosphate enzyme TPP-binding" evidence="5">
    <location>
        <begin position="408"/>
        <end position="542"/>
    </location>
</feature>
<dbReference type="InterPro" id="IPR029061">
    <property type="entry name" value="THDP-binding"/>
</dbReference>
<dbReference type="InterPro" id="IPR029035">
    <property type="entry name" value="DHS-like_NAD/FAD-binding_dom"/>
</dbReference>
<dbReference type="PANTHER" id="PTHR18968:SF142">
    <property type="entry name" value="ACETOLACTATE SYNTHASE"/>
    <property type="match status" value="1"/>
</dbReference>
<evidence type="ECO:0000256" key="2">
    <source>
        <dbReference type="ARBA" id="ARBA00023052"/>
    </source>
</evidence>
<proteinExistence type="inferred from homology"/>
<comment type="similarity">
    <text evidence="1 3">Belongs to the TPP enzyme family.</text>
</comment>
<evidence type="ECO:0000313" key="7">
    <source>
        <dbReference type="EMBL" id="MBC8577489.1"/>
    </source>
</evidence>
<keyword evidence="2 3" id="KW-0786">Thiamine pyrophosphate</keyword>
<dbReference type="CDD" id="cd07035">
    <property type="entry name" value="TPP_PYR_POX_like"/>
    <property type="match status" value="1"/>
</dbReference>
<gene>
    <name evidence="7" type="ORF">H8717_13890</name>
</gene>
<dbReference type="EMBL" id="JACRTB010000033">
    <property type="protein sequence ID" value="MBC8577489.1"/>
    <property type="molecule type" value="Genomic_DNA"/>
</dbReference>
<dbReference type="Gene3D" id="3.40.50.970">
    <property type="match status" value="2"/>
</dbReference>
<accession>A0ABR7NM50</accession>
<feature type="domain" description="Thiamine pyrophosphate enzyme central" evidence="4">
    <location>
        <begin position="200"/>
        <end position="333"/>
    </location>
</feature>
<dbReference type="InterPro" id="IPR011766">
    <property type="entry name" value="TPP_enzyme_TPP-bd"/>
</dbReference>
<evidence type="ECO:0000313" key="8">
    <source>
        <dbReference type="Proteomes" id="UP000658131"/>
    </source>
</evidence>
<evidence type="ECO:0000256" key="3">
    <source>
        <dbReference type="RuleBase" id="RU362132"/>
    </source>
</evidence>
<dbReference type="Pfam" id="PF02775">
    <property type="entry name" value="TPP_enzyme_C"/>
    <property type="match status" value="1"/>
</dbReference>
<dbReference type="Pfam" id="PF00205">
    <property type="entry name" value="TPP_enzyme_M"/>
    <property type="match status" value="1"/>
</dbReference>
<dbReference type="InterPro" id="IPR012001">
    <property type="entry name" value="Thiamin_PyroP_enz_TPP-bd_dom"/>
</dbReference>
<dbReference type="SUPFAM" id="SSF52518">
    <property type="entry name" value="Thiamin diphosphate-binding fold (THDP-binding)"/>
    <property type="match status" value="2"/>
</dbReference>
<dbReference type="Gene3D" id="3.40.50.1220">
    <property type="entry name" value="TPP-binding domain"/>
    <property type="match status" value="1"/>
</dbReference>
<dbReference type="Pfam" id="PF02776">
    <property type="entry name" value="TPP_enzyme_N"/>
    <property type="match status" value="1"/>
</dbReference>
<dbReference type="InterPro" id="IPR012000">
    <property type="entry name" value="Thiamin_PyroP_enz_cen_dom"/>
</dbReference>
<dbReference type="PANTHER" id="PTHR18968">
    <property type="entry name" value="THIAMINE PYROPHOSPHATE ENZYMES"/>
    <property type="match status" value="1"/>
</dbReference>
<sequence>MKKRVADIIADILLENNITDLFSVVGGGAMFLNDAFGHREGLRVLFNQHEQACSMAAEGYVRAGGRMAAVCVTTGPGGTNAITGVLGAFQDNYPMLVISGQVRYPTTADSTGLPLRFMGEQEHNIVDTVRPLTKYVVMLKNPLDVRYEMEKAIHLATHGRRGPCWVDVPLDIQSAMIEEEGLRSFVPDMESSDWNRETFLSELRKAKRPVILTGSAIRSAGCVSRFRELATKLNVPVLAATYNADLFTREHPCYYGNFGVNGGRAGNFIVQNADLVIGMGCRMAFRQIGFNFEAFSPNSRRMVIDVDPNELRKPTLRIDVPICADIAEAVESLLETPDIAFSDSCGWLDYCDGLKKRFPVYLEKFNQSEAVNPYFFVRQLQKLLPEDGVIVLGNSSIAGHVLQMGIAASRQRIINNMNCGSMGYDLPAAVGAAQALQREVTLITGDGSMMLNLQELMTVKHYRLPVKIVLCSNGGYRAIVRTQQNMFQGRFTGCTAETGVEMPDFSKVAAAFDIPYFRIENHTQLDDGLRRLYQTEGFALCELMQDREQMIEPRIMSRKLDDGTLVSPVIDDLYPFLDRETYQAMKFPGALAEKQGKSL</sequence>
<evidence type="ECO:0000256" key="1">
    <source>
        <dbReference type="ARBA" id="ARBA00007812"/>
    </source>
</evidence>
<dbReference type="Proteomes" id="UP000658131">
    <property type="component" value="Unassembled WGS sequence"/>
</dbReference>
<feature type="domain" description="Thiamine pyrophosphate enzyme N-terminal TPP-binding" evidence="6">
    <location>
        <begin position="4"/>
        <end position="107"/>
    </location>
</feature>
<comment type="caution">
    <text evidence="7">The sequence shown here is derived from an EMBL/GenBank/DDBJ whole genome shotgun (WGS) entry which is preliminary data.</text>
</comment>
<protein>
    <submittedName>
        <fullName evidence="7">Thiamine pyrophosphate-binding protein</fullName>
    </submittedName>
</protein>
<dbReference type="RefSeq" id="WP_262400892.1">
    <property type="nucleotide sequence ID" value="NZ_JACRTB010000033.1"/>
</dbReference>
<reference evidence="7 8" key="1">
    <citation type="submission" date="2020-08" db="EMBL/GenBank/DDBJ databases">
        <title>Genome public.</title>
        <authorList>
            <person name="Liu C."/>
            <person name="Sun Q."/>
        </authorList>
    </citation>
    <scope>NUCLEOTIDE SEQUENCE [LARGE SCALE GENOMIC DNA]</scope>
    <source>
        <strain evidence="7 8">BX1</strain>
    </source>
</reference>
<keyword evidence="8" id="KW-1185">Reference proteome</keyword>
<evidence type="ECO:0000259" key="4">
    <source>
        <dbReference type="Pfam" id="PF00205"/>
    </source>
</evidence>
<dbReference type="SUPFAM" id="SSF52467">
    <property type="entry name" value="DHS-like NAD/FAD-binding domain"/>
    <property type="match status" value="1"/>
</dbReference>